<dbReference type="PANTHER" id="PTHR15885:SF1">
    <property type="entry name" value="COILED-COIL DOMAIN-CONTAINING PROTEIN 174"/>
    <property type="match status" value="1"/>
</dbReference>
<name>A0AAW1RL16_9CHLO</name>
<feature type="compositionally biased region" description="Low complexity" evidence="2">
    <location>
        <begin position="209"/>
        <end position="219"/>
    </location>
</feature>
<dbReference type="Proteomes" id="UP001445335">
    <property type="component" value="Unassembled WGS sequence"/>
</dbReference>
<dbReference type="EMBL" id="JALJOU010000033">
    <property type="protein sequence ID" value="KAK9834155.1"/>
    <property type="molecule type" value="Genomic_DNA"/>
</dbReference>
<evidence type="ECO:0000313" key="3">
    <source>
        <dbReference type="EMBL" id="KAK9834155.1"/>
    </source>
</evidence>
<feature type="region of interest" description="Disordered" evidence="2">
    <location>
        <begin position="208"/>
        <end position="233"/>
    </location>
</feature>
<proteinExistence type="predicted"/>
<protein>
    <submittedName>
        <fullName evidence="3">Uncharacterized protein</fullName>
    </submittedName>
</protein>
<dbReference type="PANTHER" id="PTHR15885">
    <property type="entry name" value="COILED-COIL DOMAIN-CONTAINING PROTEIN 174"/>
    <property type="match status" value="1"/>
</dbReference>
<feature type="region of interest" description="Disordered" evidence="2">
    <location>
        <begin position="1"/>
        <end position="23"/>
    </location>
</feature>
<dbReference type="InterPro" id="IPR025066">
    <property type="entry name" value="CCDC174-like"/>
</dbReference>
<comment type="caution">
    <text evidence="3">The sequence shown here is derived from an EMBL/GenBank/DDBJ whole genome shotgun (WGS) entry which is preliminary data.</text>
</comment>
<feature type="region of interest" description="Disordered" evidence="2">
    <location>
        <begin position="147"/>
        <end position="194"/>
    </location>
</feature>
<evidence type="ECO:0000256" key="2">
    <source>
        <dbReference type="SAM" id="MobiDB-lite"/>
    </source>
</evidence>
<feature type="compositionally biased region" description="Basic and acidic residues" evidence="2">
    <location>
        <begin position="220"/>
        <end position="233"/>
    </location>
</feature>
<dbReference type="AlphaFoldDB" id="A0AAW1RL16"/>
<dbReference type="GO" id="GO:0005634">
    <property type="term" value="C:nucleus"/>
    <property type="evidence" value="ECO:0007669"/>
    <property type="project" value="TreeGrafter"/>
</dbReference>
<organism evidence="3 4">
    <name type="scientific">Elliptochloris bilobata</name>
    <dbReference type="NCBI Taxonomy" id="381761"/>
    <lineage>
        <taxon>Eukaryota</taxon>
        <taxon>Viridiplantae</taxon>
        <taxon>Chlorophyta</taxon>
        <taxon>core chlorophytes</taxon>
        <taxon>Trebouxiophyceae</taxon>
        <taxon>Trebouxiophyceae incertae sedis</taxon>
        <taxon>Elliptochloris clade</taxon>
        <taxon>Elliptochloris</taxon>
    </lineage>
</organism>
<sequence length="259" mass="28397">MAQAAPSERPERAERLGWLTESSVQPRKRRAIEGVGTAGLVDLQATLYRQEEQARLVREGVLDPADTSGRRKAGIDVSAFARRNAGVEARDKRDKAHLQTPESQLEASRSALERKAQLYERLAAGSVADDDDEDLYNVDFVRKEARGDGEAARAGVATDGRGLDGRGEDAAHERRQRDWEAGEQRTLASELAAEEAQRERIQAVEDAEAATAAGRQRAAAAKERREATAARQREQLKTAFLKRQLAALKAAKKPPLKPA</sequence>
<accession>A0AAW1RL16</accession>
<evidence type="ECO:0000313" key="4">
    <source>
        <dbReference type="Proteomes" id="UP001445335"/>
    </source>
</evidence>
<feature type="region of interest" description="Disordered" evidence="2">
    <location>
        <begin position="86"/>
        <end position="109"/>
    </location>
</feature>
<gene>
    <name evidence="3" type="ORF">WJX81_003482</name>
</gene>
<feature type="compositionally biased region" description="Basic and acidic residues" evidence="2">
    <location>
        <begin position="88"/>
        <end position="97"/>
    </location>
</feature>
<evidence type="ECO:0000256" key="1">
    <source>
        <dbReference type="ARBA" id="ARBA00023054"/>
    </source>
</evidence>
<keyword evidence="4" id="KW-1185">Reference proteome</keyword>
<feature type="compositionally biased region" description="Basic and acidic residues" evidence="2">
    <location>
        <begin position="161"/>
        <end position="183"/>
    </location>
</feature>
<keyword evidence="1" id="KW-0175">Coiled coil</keyword>
<reference evidence="3 4" key="1">
    <citation type="journal article" date="2024" name="Nat. Commun.">
        <title>Phylogenomics reveals the evolutionary origins of lichenization in chlorophyte algae.</title>
        <authorList>
            <person name="Puginier C."/>
            <person name="Libourel C."/>
            <person name="Otte J."/>
            <person name="Skaloud P."/>
            <person name="Haon M."/>
            <person name="Grisel S."/>
            <person name="Petersen M."/>
            <person name="Berrin J.G."/>
            <person name="Delaux P.M."/>
            <person name="Dal Grande F."/>
            <person name="Keller J."/>
        </authorList>
    </citation>
    <scope>NUCLEOTIDE SEQUENCE [LARGE SCALE GENOMIC DNA]</scope>
    <source>
        <strain evidence="3 4">SAG 245.80</strain>
    </source>
</reference>